<evidence type="ECO:0000313" key="3">
    <source>
        <dbReference type="Proteomes" id="UP001620295"/>
    </source>
</evidence>
<dbReference type="NCBIfam" id="NF038076">
    <property type="entry name" value="fam_STM4015"/>
    <property type="match status" value="1"/>
</dbReference>
<feature type="compositionally biased region" description="Acidic residues" evidence="1">
    <location>
        <begin position="302"/>
        <end position="313"/>
    </location>
</feature>
<reference evidence="2 3" key="1">
    <citation type="submission" date="2024-11" db="EMBL/GenBank/DDBJ databases">
        <title>The Natural Products Discovery Center: Release of the First 8490 Sequenced Strains for Exploring Actinobacteria Biosynthetic Diversity.</title>
        <authorList>
            <person name="Kalkreuter E."/>
            <person name="Kautsar S.A."/>
            <person name="Yang D."/>
            <person name="Bader C.D."/>
            <person name="Teijaro C.N."/>
            <person name="Fluegel L."/>
            <person name="Davis C.M."/>
            <person name="Simpson J.R."/>
            <person name="Lauterbach L."/>
            <person name="Steele A.D."/>
            <person name="Gui C."/>
            <person name="Meng S."/>
            <person name="Li G."/>
            <person name="Viehrig K."/>
            <person name="Ye F."/>
            <person name="Su P."/>
            <person name="Kiefer A.F."/>
            <person name="Nichols A."/>
            <person name="Cepeda A.J."/>
            <person name="Yan W."/>
            <person name="Fan B."/>
            <person name="Jiang Y."/>
            <person name="Adhikari A."/>
            <person name="Zheng C.-J."/>
            <person name="Schuster L."/>
            <person name="Cowan T.M."/>
            <person name="Smanski M.J."/>
            <person name="Chevrette M.G."/>
            <person name="De Carvalho L.P.S."/>
            <person name="Shen B."/>
        </authorList>
    </citation>
    <scope>NUCLEOTIDE SEQUENCE [LARGE SCALE GENOMIC DNA]</scope>
    <source>
        <strain evidence="2 3">NPDC020863</strain>
    </source>
</reference>
<dbReference type="RefSeq" id="WP_358703738.1">
    <property type="nucleotide sequence ID" value="NZ_JBFACG010000013.1"/>
</dbReference>
<gene>
    <name evidence="2" type="ORF">ACI2L5_18160</name>
</gene>
<dbReference type="Gene3D" id="3.80.10.10">
    <property type="entry name" value="Ribonuclease Inhibitor"/>
    <property type="match status" value="1"/>
</dbReference>
<feature type="region of interest" description="Disordered" evidence="1">
    <location>
        <begin position="1"/>
        <end position="20"/>
    </location>
</feature>
<protein>
    <submittedName>
        <fullName evidence="2">STM4015 family protein</fullName>
    </submittedName>
</protein>
<dbReference type="EMBL" id="JBJDQH010000006">
    <property type="protein sequence ID" value="MFK4266845.1"/>
    <property type="molecule type" value="Genomic_DNA"/>
</dbReference>
<dbReference type="Pfam" id="PF13516">
    <property type="entry name" value="LRR_6"/>
    <property type="match status" value="1"/>
</dbReference>
<organism evidence="2 3">
    <name type="scientific">Streptomyces milbemycinicus</name>
    <dbReference type="NCBI Taxonomy" id="476552"/>
    <lineage>
        <taxon>Bacteria</taxon>
        <taxon>Bacillati</taxon>
        <taxon>Actinomycetota</taxon>
        <taxon>Actinomycetes</taxon>
        <taxon>Kitasatosporales</taxon>
        <taxon>Streptomycetaceae</taxon>
        <taxon>Streptomyces</taxon>
    </lineage>
</organism>
<evidence type="ECO:0000313" key="2">
    <source>
        <dbReference type="EMBL" id="MFK4266845.1"/>
    </source>
</evidence>
<feature type="region of interest" description="Disordered" evidence="1">
    <location>
        <begin position="291"/>
        <end position="314"/>
    </location>
</feature>
<keyword evidence="3" id="KW-1185">Reference proteome</keyword>
<dbReference type="InterPro" id="IPR047722">
    <property type="entry name" value="STM4015-like"/>
</dbReference>
<dbReference type="Proteomes" id="UP001620295">
    <property type="component" value="Unassembled WGS sequence"/>
</dbReference>
<feature type="compositionally biased region" description="Basic and acidic residues" evidence="1">
    <location>
        <begin position="1"/>
        <end position="11"/>
    </location>
</feature>
<dbReference type="InterPro" id="IPR001611">
    <property type="entry name" value="Leu-rich_rpt"/>
</dbReference>
<name>A0ABW8LQ42_9ACTN</name>
<evidence type="ECO:0000256" key="1">
    <source>
        <dbReference type="SAM" id="MobiDB-lite"/>
    </source>
</evidence>
<dbReference type="InterPro" id="IPR032675">
    <property type="entry name" value="LRR_dom_sf"/>
</dbReference>
<dbReference type="SUPFAM" id="SSF52047">
    <property type="entry name" value="RNI-like"/>
    <property type="match status" value="1"/>
</dbReference>
<comment type="caution">
    <text evidence="2">The sequence shown here is derived from an EMBL/GenBank/DDBJ whole genome shotgun (WGS) entry which is preliminary data.</text>
</comment>
<proteinExistence type="predicted"/>
<accession>A0ABW8LQ42</accession>
<sequence>MDHDENTDELHGLPAFDFPAPDEVPELPEPETVAWRLSCDPYDDSCPDRNFADCLQRFLDTVDTSRVRALIFGVWGEAYEDDSSTVIEPLVAAKDRLPSIEAVFIGDIDAEQAEISWIKQSDVTRVLDAFPRLRELKIRGGTGLVFPAVTHEHLHTLRFESGGLPSAAVRGVCDSELPALERLEMWLGVSQYGGDATVADLGGLLSEGRFPELRHLGLQNSEIQDEIATAVAAAPIVAQLTSLDLSMGVLTDAGAEALLAGQPLTHLKALDLHYNFFSEAMEQRLREALEPSGVELDLSEKGDEDEDEDDGEVEVWRYTAVAE</sequence>